<gene>
    <name evidence="2" type="ORF">ACJMK2_026892</name>
</gene>
<keyword evidence="3" id="KW-1185">Reference proteome</keyword>
<dbReference type="Proteomes" id="UP001634394">
    <property type="component" value="Unassembled WGS sequence"/>
</dbReference>
<feature type="region of interest" description="Disordered" evidence="1">
    <location>
        <begin position="30"/>
        <end position="66"/>
    </location>
</feature>
<dbReference type="EMBL" id="JBJQND010000002">
    <property type="protein sequence ID" value="KAL3886936.1"/>
    <property type="molecule type" value="Genomic_DNA"/>
</dbReference>
<sequence length="100" mass="11260">MKKECIDGIVCTNDLHRSKKCIRGYAPLREPDNTDIPKNSYKDQTTAIPSESNNPEMTPSKNVKDDVLTHSDTTTATLPSGRPKRNIKVPTHLKDFVCYK</sequence>
<evidence type="ECO:0000313" key="2">
    <source>
        <dbReference type="EMBL" id="KAL3886936.1"/>
    </source>
</evidence>
<name>A0ABD3XMV7_SINWO</name>
<dbReference type="AlphaFoldDB" id="A0ABD3XMV7"/>
<proteinExistence type="predicted"/>
<organism evidence="2 3">
    <name type="scientific">Sinanodonta woodiana</name>
    <name type="common">Chinese pond mussel</name>
    <name type="synonym">Anodonta woodiana</name>
    <dbReference type="NCBI Taxonomy" id="1069815"/>
    <lineage>
        <taxon>Eukaryota</taxon>
        <taxon>Metazoa</taxon>
        <taxon>Spiralia</taxon>
        <taxon>Lophotrochozoa</taxon>
        <taxon>Mollusca</taxon>
        <taxon>Bivalvia</taxon>
        <taxon>Autobranchia</taxon>
        <taxon>Heteroconchia</taxon>
        <taxon>Palaeoheterodonta</taxon>
        <taxon>Unionida</taxon>
        <taxon>Unionoidea</taxon>
        <taxon>Unionidae</taxon>
        <taxon>Unioninae</taxon>
        <taxon>Sinanodonta</taxon>
    </lineage>
</organism>
<accession>A0ABD3XMV7</accession>
<reference evidence="2 3" key="1">
    <citation type="submission" date="2024-11" db="EMBL/GenBank/DDBJ databases">
        <title>Chromosome-level genome assembly of the freshwater bivalve Anodonta woodiana.</title>
        <authorList>
            <person name="Chen X."/>
        </authorList>
    </citation>
    <scope>NUCLEOTIDE SEQUENCE [LARGE SCALE GENOMIC DNA]</scope>
    <source>
        <strain evidence="2">MN2024</strain>
        <tissue evidence="2">Gills</tissue>
    </source>
</reference>
<feature type="compositionally biased region" description="Polar residues" evidence="1">
    <location>
        <begin position="42"/>
        <end position="61"/>
    </location>
</feature>
<protein>
    <submittedName>
        <fullName evidence="2">Uncharacterized protein</fullName>
    </submittedName>
</protein>
<evidence type="ECO:0000313" key="3">
    <source>
        <dbReference type="Proteomes" id="UP001634394"/>
    </source>
</evidence>
<evidence type="ECO:0000256" key="1">
    <source>
        <dbReference type="SAM" id="MobiDB-lite"/>
    </source>
</evidence>
<comment type="caution">
    <text evidence="2">The sequence shown here is derived from an EMBL/GenBank/DDBJ whole genome shotgun (WGS) entry which is preliminary data.</text>
</comment>